<proteinExistence type="inferred from homology"/>
<keyword evidence="4" id="KW-0645">Protease</keyword>
<reference evidence="18 19" key="1">
    <citation type="submission" date="2020-08" db="EMBL/GenBank/DDBJ databases">
        <title>Winkia gen. nov., sp. nov., isolated from faeces of the Anser albifrons in China.</title>
        <authorList>
            <person name="Liu Q."/>
        </authorList>
    </citation>
    <scope>NUCLEOTIDE SEQUENCE [LARGE SCALE GENOMIC DNA]</scope>
    <source>
        <strain evidence="18 19">C62</strain>
    </source>
</reference>
<evidence type="ECO:0000256" key="2">
    <source>
        <dbReference type="ARBA" id="ARBA00007739"/>
    </source>
</evidence>
<dbReference type="AlphaFoldDB" id="A0A8I0G9C3"/>
<feature type="domain" description="Penicillin-binding protein transpeptidase" evidence="16">
    <location>
        <begin position="371"/>
        <end position="639"/>
    </location>
</feature>
<protein>
    <submittedName>
        <fullName evidence="18">Penicillin-binding protein</fullName>
    </submittedName>
</protein>
<dbReference type="EMBL" id="JACRUO010000001">
    <property type="protein sequence ID" value="MBD3689549.1"/>
    <property type="molecule type" value="Genomic_DNA"/>
</dbReference>
<feature type="transmembrane region" description="Helical" evidence="15">
    <location>
        <begin position="16"/>
        <end position="36"/>
    </location>
</feature>
<evidence type="ECO:0000313" key="19">
    <source>
        <dbReference type="Proteomes" id="UP000627538"/>
    </source>
</evidence>
<evidence type="ECO:0000313" key="18">
    <source>
        <dbReference type="EMBL" id="MBD3689549.1"/>
    </source>
</evidence>
<evidence type="ECO:0000256" key="8">
    <source>
        <dbReference type="ARBA" id="ARBA00022960"/>
    </source>
</evidence>
<keyword evidence="7" id="KW-0378">Hydrolase</keyword>
<dbReference type="PANTHER" id="PTHR32282:SF33">
    <property type="entry name" value="PEPTIDOGLYCAN GLYCOSYLTRANSFERASE"/>
    <property type="match status" value="1"/>
</dbReference>
<evidence type="ECO:0000256" key="4">
    <source>
        <dbReference type="ARBA" id="ARBA00022670"/>
    </source>
</evidence>
<dbReference type="PANTHER" id="PTHR32282">
    <property type="entry name" value="BINDING PROTEIN TRANSPEPTIDASE, PUTATIVE-RELATED"/>
    <property type="match status" value="1"/>
</dbReference>
<keyword evidence="19" id="KW-1185">Reference proteome</keyword>
<evidence type="ECO:0000256" key="3">
    <source>
        <dbReference type="ARBA" id="ARBA00022645"/>
    </source>
</evidence>
<evidence type="ECO:0000256" key="11">
    <source>
        <dbReference type="ARBA" id="ARBA00023316"/>
    </source>
</evidence>
<organism evidence="18 19">
    <name type="scientific">Nanchangia anserum</name>
    <dbReference type="NCBI Taxonomy" id="2692125"/>
    <lineage>
        <taxon>Bacteria</taxon>
        <taxon>Bacillati</taxon>
        <taxon>Actinomycetota</taxon>
        <taxon>Actinomycetes</taxon>
        <taxon>Actinomycetales</taxon>
        <taxon>Actinomycetaceae</taxon>
        <taxon>Nanchangia</taxon>
    </lineage>
</organism>
<dbReference type="GO" id="GO:0071555">
    <property type="term" value="P:cell wall organization"/>
    <property type="evidence" value="ECO:0007669"/>
    <property type="project" value="UniProtKB-KW"/>
</dbReference>
<dbReference type="InterPro" id="IPR001460">
    <property type="entry name" value="PCN-bd_Tpept"/>
</dbReference>
<dbReference type="Gene3D" id="3.40.710.10">
    <property type="entry name" value="DD-peptidase/beta-lactamase superfamily"/>
    <property type="match status" value="1"/>
</dbReference>
<dbReference type="GO" id="GO:0008360">
    <property type="term" value="P:regulation of cell shape"/>
    <property type="evidence" value="ECO:0007669"/>
    <property type="project" value="UniProtKB-KW"/>
</dbReference>
<dbReference type="GO" id="GO:0008658">
    <property type="term" value="F:penicillin binding"/>
    <property type="evidence" value="ECO:0007669"/>
    <property type="project" value="InterPro"/>
</dbReference>
<dbReference type="InterPro" id="IPR001264">
    <property type="entry name" value="Glyco_trans_51"/>
</dbReference>
<dbReference type="InterPro" id="IPR023346">
    <property type="entry name" value="Lysozyme-like_dom_sf"/>
</dbReference>
<keyword evidence="6" id="KW-0808">Transferase</keyword>
<keyword evidence="11" id="KW-0961">Cell wall biogenesis/degradation</keyword>
<keyword evidence="15" id="KW-0812">Transmembrane</keyword>
<comment type="caution">
    <text evidence="18">The sequence shown here is derived from an EMBL/GenBank/DDBJ whole genome shotgun (WGS) entry which is preliminary data.</text>
</comment>
<evidence type="ECO:0000259" key="17">
    <source>
        <dbReference type="Pfam" id="PF00912"/>
    </source>
</evidence>
<keyword evidence="10" id="KW-0511">Multifunctional enzyme</keyword>
<comment type="similarity">
    <text evidence="1">In the C-terminal section; belongs to the transpeptidase family.</text>
</comment>
<feature type="compositionally biased region" description="Basic and acidic residues" evidence="14">
    <location>
        <begin position="712"/>
        <end position="729"/>
    </location>
</feature>
<evidence type="ECO:0000256" key="10">
    <source>
        <dbReference type="ARBA" id="ARBA00023268"/>
    </source>
</evidence>
<keyword evidence="3" id="KW-0121">Carboxypeptidase</keyword>
<feature type="domain" description="Glycosyl transferase family 51" evidence="17">
    <location>
        <begin position="76"/>
        <end position="263"/>
    </location>
</feature>
<dbReference type="GO" id="GO:0009002">
    <property type="term" value="F:serine-type D-Ala-D-Ala carboxypeptidase activity"/>
    <property type="evidence" value="ECO:0007669"/>
    <property type="project" value="UniProtKB-EC"/>
</dbReference>
<dbReference type="FunFam" id="1.10.3810.10:FF:000001">
    <property type="entry name" value="Penicillin-binding protein 1A"/>
    <property type="match status" value="1"/>
</dbReference>
<dbReference type="GO" id="GO:0006508">
    <property type="term" value="P:proteolysis"/>
    <property type="evidence" value="ECO:0007669"/>
    <property type="project" value="UniProtKB-KW"/>
</dbReference>
<evidence type="ECO:0000256" key="15">
    <source>
        <dbReference type="SAM" id="Phobius"/>
    </source>
</evidence>
<dbReference type="GO" id="GO:0009252">
    <property type="term" value="P:peptidoglycan biosynthetic process"/>
    <property type="evidence" value="ECO:0007669"/>
    <property type="project" value="UniProtKB-KW"/>
</dbReference>
<keyword evidence="5" id="KW-0328">Glycosyltransferase</keyword>
<evidence type="ECO:0000256" key="12">
    <source>
        <dbReference type="ARBA" id="ARBA00034000"/>
    </source>
</evidence>
<dbReference type="InterPro" id="IPR050396">
    <property type="entry name" value="Glycosyltr_51/Transpeptidase"/>
</dbReference>
<dbReference type="RefSeq" id="WP_191071590.1">
    <property type="nucleotide sequence ID" value="NZ_CP060506.1"/>
</dbReference>
<comment type="similarity">
    <text evidence="2">In the N-terminal section; belongs to the glycosyltransferase 51 family.</text>
</comment>
<sequence length="737" mass="78408">MPKTPRTLPRGELTRLLTAIGLLIVAMAVLFAGLAIPAVGTLGMISRAGTATFNELPDEFEPVPPSEQSVVLAADGSTIAHFYAQNRRVVSLDDMSPWVRKAIVAIEDHRFYDHHGVDLEGNLRAVANNLAGGSMQGASTLTQQYVKNTLIEIGLQSGDDQAVRDAKAPTIQRKLREAKYATSVEKKYSKDEILAGYLNIAPFGPSVYGVEAASQHYFSKPAKDLTLAEGALLAGLTQSPSAYDPLRFPDEAQKRRDLVLSAMLGYGDITQAEYDEARAISVPDMLKPSDEPQGCAAAGSAGYFCSYVVNEIYNNEIYGKTLQQRRNLLLRGGLTIHTTLDPNAQQAAQKAIEEQVPKNDPSNTKIALASIEPGTGKIIALAQNTTFGVAVDKDPTATEVSFAVDKEHGGGAGYQTGSSYKIFTLAAWLDAGKSAYASVGGRSSYDQSEFTSTCPEAASSSWSFKNSNSMSTAATSVITATQKSLNSGFASMASELDLCSIMRMAKDTGAVPGDGTWWGTAKGKIPFTPAAILGSGSVPPLSMANAYATFINDGTYCTPIAISAVEDRDGKALKVPDATCHQTVKPETAQKVTRVLNMTYQSYGGQTAIGRPAMTKTGTTDEAEAAWLVGGVPQLATAVWVGHSEGSAPLTNVWIGGRYYRVVFGSTIPSAAWRNYMAAATANMEVRDFSSVNLGGSSSRGDAAIARKRAQQAREESERQAQEQEKQDGEDSEGGDD</sequence>
<dbReference type="GO" id="GO:0030288">
    <property type="term" value="C:outer membrane-bounded periplasmic space"/>
    <property type="evidence" value="ECO:0007669"/>
    <property type="project" value="TreeGrafter"/>
</dbReference>
<evidence type="ECO:0000256" key="6">
    <source>
        <dbReference type="ARBA" id="ARBA00022679"/>
    </source>
</evidence>
<evidence type="ECO:0000256" key="7">
    <source>
        <dbReference type="ARBA" id="ARBA00022801"/>
    </source>
</evidence>
<dbReference type="Proteomes" id="UP000627538">
    <property type="component" value="Unassembled WGS sequence"/>
</dbReference>
<evidence type="ECO:0000259" key="16">
    <source>
        <dbReference type="Pfam" id="PF00905"/>
    </source>
</evidence>
<name>A0A8I0G9C3_9ACTO</name>
<comment type="catalytic activity">
    <reaction evidence="13">
        <text>[GlcNAc-(1-&gt;4)-Mur2Ac(oyl-L-Ala-gamma-D-Glu-L-Lys-D-Ala-D-Ala)](n)-di-trans,octa-cis-undecaprenyl diphosphate + beta-D-GlcNAc-(1-&gt;4)-Mur2Ac(oyl-L-Ala-gamma-D-Glu-L-Lys-D-Ala-D-Ala)-di-trans,octa-cis-undecaprenyl diphosphate = [GlcNAc-(1-&gt;4)-Mur2Ac(oyl-L-Ala-gamma-D-Glu-L-Lys-D-Ala-D-Ala)](n+1)-di-trans,octa-cis-undecaprenyl diphosphate + di-trans,octa-cis-undecaprenyl diphosphate + H(+)</text>
        <dbReference type="Rhea" id="RHEA:23708"/>
        <dbReference type="Rhea" id="RHEA-COMP:9602"/>
        <dbReference type="Rhea" id="RHEA-COMP:9603"/>
        <dbReference type="ChEBI" id="CHEBI:15378"/>
        <dbReference type="ChEBI" id="CHEBI:58405"/>
        <dbReference type="ChEBI" id="CHEBI:60033"/>
        <dbReference type="ChEBI" id="CHEBI:78435"/>
        <dbReference type="EC" id="2.4.99.28"/>
    </reaction>
</comment>
<accession>A0A8I0G9C3</accession>
<evidence type="ECO:0000256" key="14">
    <source>
        <dbReference type="SAM" id="MobiDB-lite"/>
    </source>
</evidence>
<dbReference type="SUPFAM" id="SSF53955">
    <property type="entry name" value="Lysozyme-like"/>
    <property type="match status" value="1"/>
</dbReference>
<evidence type="ECO:0000256" key="5">
    <source>
        <dbReference type="ARBA" id="ARBA00022676"/>
    </source>
</evidence>
<feature type="region of interest" description="Disordered" evidence="14">
    <location>
        <begin position="696"/>
        <end position="737"/>
    </location>
</feature>
<evidence type="ECO:0000256" key="1">
    <source>
        <dbReference type="ARBA" id="ARBA00007090"/>
    </source>
</evidence>
<dbReference type="InterPro" id="IPR036950">
    <property type="entry name" value="PBP_transglycosylase"/>
</dbReference>
<evidence type="ECO:0000256" key="13">
    <source>
        <dbReference type="ARBA" id="ARBA00049902"/>
    </source>
</evidence>
<keyword evidence="8" id="KW-0133">Cell shape</keyword>
<dbReference type="SUPFAM" id="SSF56601">
    <property type="entry name" value="beta-lactamase/transpeptidase-like"/>
    <property type="match status" value="1"/>
</dbReference>
<dbReference type="Pfam" id="PF00912">
    <property type="entry name" value="Transgly"/>
    <property type="match status" value="1"/>
</dbReference>
<gene>
    <name evidence="18" type="ORF">H8R10_04825</name>
</gene>
<evidence type="ECO:0000256" key="9">
    <source>
        <dbReference type="ARBA" id="ARBA00022984"/>
    </source>
</evidence>
<keyword evidence="9" id="KW-0573">Peptidoglycan synthesis</keyword>
<dbReference type="GO" id="GO:0008955">
    <property type="term" value="F:peptidoglycan glycosyltransferase activity"/>
    <property type="evidence" value="ECO:0007669"/>
    <property type="project" value="UniProtKB-EC"/>
</dbReference>
<dbReference type="Gene3D" id="1.10.3810.10">
    <property type="entry name" value="Biosynthetic peptidoglycan transglycosylase-like"/>
    <property type="match status" value="1"/>
</dbReference>
<dbReference type="InterPro" id="IPR012338">
    <property type="entry name" value="Beta-lactam/transpept-like"/>
</dbReference>
<keyword evidence="15" id="KW-1133">Transmembrane helix</keyword>
<dbReference type="Pfam" id="PF00905">
    <property type="entry name" value="Transpeptidase"/>
    <property type="match status" value="1"/>
</dbReference>
<comment type="catalytic activity">
    <reaction evidence="12">
        <text>Preferential cleavage: (Ac)2-L-Lys-D-Ala-|-D-Ala. Also transpeptidation of peptidyl-alanyl moieties that are N-acyl substituents of D-alanine.</text>
        <dbReference type="EC" id="3.4.16.4"/>
    </reaction>
</comment>
<keyword evidence="15" id="KW-0472">Membrane</keyword>